<feature type="compositionally biased region" description="Basic and acidic residues" evidence="1">
    <location>
        <begin position="60"/>
        <end position="98"/>
    </location>
</feature>
<protein>
    <submittedName>
        <fullName evidence="2">Uncharacterized protein</fullName>
    </submittedName>
</protein>
<reference evidence="2 3" key="1">
    <citation type="journal article" date="2019" name="Sci. Rep.">
        <title>A high-quality genome of Eragrostis curvula grass provides insights into Poaceae evolution and supports new strategies to enhance forage quality.</title>
        <authorList>
            <person name="Carballo J."/>
            <person name="Santos B.A.C.M."/>
            <person name="Zappacosta D."/>
            <person name="Garbus I."/>
            <person name="Selva J.P."/>
            <person name="Gallo C.A."/>
            <person name="Diaz A."/>
            <person name="Albertini E."/>
            <person name="Caccamo M."/>
            <person name="Echenique V."/>
        </authorList>
    </citation>
    <scope>NUCLEOTIDE SEQUENCE [LARGE SCALE GENOMIC DNA]</scope>
    <source>
        <strain evidence="3">cv. Victoria</strain>
        <tissue evidence="2">Leaf</tissue>
    </source>
</reference>
<feature type="region of interest" description="Disordered" evidence="1">
    <location>
        <begin position="273"/>
        <end position="292"/>
    </location>
</feature>
<dbReference type="Proteomes" id="UP000324897">
    <property type="component" value="Chromosome 4"/>
</dbReference>
<accession>A0A5J9VV53</accession>
<feature type="region of interest" description="Disordered" evidence="1">
    <location>
        <begin position="41"/>
        <end position="105"/>
    </location>
</feature>
<feature type="compositionally biased region" description="Polar residues" evidence="1">
    <location>
        <begin position="275"/>
        <end position="285"/>
    </location>
</feature>
<sequence length="314" mass="35325">MFEVVKVKVAVRDPTKIPNHRLVEMNKKLYLISFKVEGFDQDGNGSDHDNLDASDLLGEDQGKGDDGSSNMETDKSQTPRQDKGNDKQGEGSKSKEPNSSRGQRTVSMWANLFKEIEEDKVLAKEKSGFNCANLLREMELLESDSEDQEIKMGTMNIGDEETQADEEEMVNLPKKWTYNSEQMTEGSSMEKVMHAADNKEASQETTKEKTAVDISIESNVETIAESISECFLEEHGYGLEEDLVVARKVEGTMSSWETGATVTAYCWTEGDDGSSWENQDGNTKPSWRMTRAQEKSNMRRLVKCKVDEQEVVLE</sequence>
<gene>
    <name evidence="2" type="ORF">EJB05_12929</name>
</gene>
<dbReference type="AlphaFoldDB" id="A0A5J9VV53"/>
<proteinExistence type="predicted"/>
<organism evidence="2 3">
    <name type="scientific">Eragrostis curvula</name>
    <name type="common">weeping love grass</name>
    <dbReference type="NCBI Taxonomy" id="38414"/>
    <lineage>
        <taxon>Eukaryota</taxon>
        <taxon>Viridiplantae</taxon>
        <taxon>Streptophyta</taxon>
        <taxon>Embryophyta</taxon>
        <taxon>Tracheophyta</taxon>
        <taxon>Spermatophyta</taxon>
        <taxon>Magnoliopsida</taxon>
        <taxon>Liliopsida</taxon>
        <taxon>Poales</taxon>
        <taxon>Poaceae</taxon>
        <taxon>PACMAD clade</taxon>
        <taxon>Chloridoideae</taxon>
        <taxon>Eragrostideae</taxon>
        <taxon>Eragrostidinae</taxon>
        <taxon>Eragrostis</taxon>
    </lineage>
</organism>
<comment type="caution">
    <text evidence="2">The sequence shown here is derived from an EMBL/GenBank/DDBJ whole genome shotgun (WGS) entry which is preliminary data.</text>
</comment>
<keyword evidence="3" id="KW-1185">Reference proteome</keyword>
<dbReference type="OrthoDB" id="10673706at2759"/>
<dbReference type="EMBL" id="RWGY01000007">
    <property type="protein sequence ID" value="TVU39506.1"/>
    <property type="molecule type" value="Genomic_DNA"/>
</dbReference>
<name>A0A5J9VV53_9POAL</name>
<feature type="non-terminal residue" evidence="2">
    <location>
        <position position="1"/>
    </location>
</feature>
<evidence type="ECO:0000313" key="2">
    <source>
        <dbReference type="EMBL" id="TVU39506.1"/>
    </source>
</evidence>
<dbReference type="Gramene" id="TVU39506">
    <property type="protein sequence ID" value="TVU39506"/>
    <property type="gene ID" value="EJB05_12929"/>
</dbReference>
<evidence type="ECO:0000256" key="1">
    <source>
        <dbReference type="SAM" id="MobiDB-lite"/>
    </source>
</evidence>
<evidence type="ECO:0000313" key="3">
    <source>
        <dbReference type="Proteomes" id="UP000324897"/>
    </source>
</evidence>